<dbReference type="InterPro" id="IPR027417">
    <property type="entry name" value="P-loop_NTPase"/>
</dbReference>
<comment type="similarity">
    <text evidence="2">Belongs to the ABC transporter superfamily.</text>
</comment>
<reference evidence="8" key="1">
    <citation type="submission" date="2022-03" db="EMBL/GenBank/DDBJ databases">
        <authorList>
            <person name="Leyn A S."/>
        </authorList>
    </citation>
    <scope>NUCLEOTIDE SEQUENCE</scope>
    <source>
        <strain evidence="8">Streptomyces globisporus 4-3</strain>
    </source>
</reference>
<evidence type="ECO:0000313" key="9">
    <source>
        <dbReference type="Proteomes" id="UP001154015"/>
    </source>
</evidence>
<keyword evidence="5" id="KW-0067">ATP-binding</keyword>
<dbReference type="Gene3D" id="3.40.50.300">
    <property type="entry name" value="P-loop containing nucleotide triphosphate hydrolases"/>
    <property type="match status" value="1"/>
</dbReference>
<sequence length="288" mass="31210">MRNVDFRMFAGEIVGLLGHNGAGKSTTVRMFAGMSRRDSGYLHVLGSDPDVAGPSIRARTGYLAQRSVLDAELTVRDNLEVHGGYFGLRRTAARKRADELLEFAGLSDRARARVGSLSGGMARKLAISRALVNDPDLLLLDEPASGLDPQARQAVWTLLGQLRRRGVAQLLTTHHMEEAHALCDRIVVLADGRVIAEGTPQELIDRHAGRSMLELRCRTGGGVRAADRLIGHFPGLHTVGDHLLIPTDDTDAALATVRRAAVDFEAVVVRSARLEDAYLALTVKESAR</sequence>
<proteinExistence type="inferred from homology"/>
<evidence type="ECO:0000313" key="8">
    <source>
        <dbReference type="EMBL" id="CAH9415481.1"/>
    </source>
</evidence>
<evidence type="ECO:0000256" key="6">
    <source>
        <dbReference type="ARBA" id="ARBA00023251"/>
    </source>
</evidence>
<accession>A0ABN8V2L5</accession>
<evidence type="ECO:0000256" key="5">
    <source>
        <dbReference type="ARBA" id="ARBA00022840"/>
    </source>
</evidence>
<dbReference type="InterPro" id="IPR003593">
    <property type="entry name" value="AAA+_ATPase"/>
</dbReference>
<feature type="domain" description="ABC transporter" evidence="7">
    <location>
        <begin position="1"/>
        <end position="216"/>
    </location>
</feature>
<comment type="subcellular location">
    <subcellularLocation>
        <location evidence="1">Cell membrane</location>
        <topology evidence="1">Peripheral membrane protein</topology>
    </subcellularLocation>
</comment>
<evidence type="ECO:0000256" key="1">
    <source>
        <dbReference type="ARBA" id="ARBA00004202"/>
    </source>
</evidence>
<comment type="caution">
    <text evidence="8">The sequence shown here is derived from an EMBL/GenBank/DDBJ whole genome shotgun (WGS) entry which is preliminary data.</text>
</comment>
<dbReference type="Proteomes" id="UP001154015">
    <property type="component" value="Unassembled WGS sequence"/>
</dbReference>
<dbReference type="PROSITE" id="PS50893">
    <property type="entry name" value="ABC_TRANSPORTER_2"/>
    <property type="match status" value="1"/>
</dbReference>
<dbReference type="SUPFAM" id="SSF52540">
    <property type="entry name" value="P-loop containing nucleoside triphosphate hydrolases"/>
    <property type="match status" value="1"/>
</dbReference>
<evidence type="ECO:0000256" key="4">
    <source>
        <dbReference type="ARBA" id="ARBA00022741"/>
    </source>
</evidence>
<dbReference type="PROSITE" id="PS00211">
    <property type="entry name" value="ABC_TRANSPORTER_1"/>
    <property type="match status" value="1"/>
</dbReference>
<dbReference type="InterPro" id="IPR050763">
    <property type="entry name" value="ABC_transporter_ATP-binding"/>
</dbReference>
<protein>
    <recommendedName>
        <fullName evidence="7">ABC transporter domain-containing protein</fullName>
    </recommendedName>
</protein>
<name>A0ABN8V2L5_STRGL</name>
<keyword evidence="3" id="KW-0813">Transport</keyword>
<evidence type="ECO:0000256" key="2">
    <source>
        <dbReference type="ARBA" id="ARBA00005417"/>
    </source>
</evidence>
<dbReference type="InterPro" id="IPR017871">
    <property type="entry name" value="ABC_transporter-like_CS"/>
</dbReference>
<dbReference type="InterPro" id="IPR003439">
    <property type="entry name" value="ABC_transporter-like_ATP-bd"/>
</dbReference>
<dbReference type="EMBL" id="CAKXYP010000006">
    <property type="protein sequence ID" value="CAH9415481.1"/>
    <property type="molecule type" value="Genomic_DNA"/>
</dbReference>
<evidence type="ECO:0000259" key="7">
    <source>
        <dbReference type="PROSITE" id="PS50893"/>
    </source>
</evidence>
<dbReference type="SMART" id="SM00382">
    <property type="entry name" value="AAA"/>
    <property type="match status" value="1"/>
</dbReference>
<evidence type="ECO:0000256" key="3">
    <source>
        <dbReference type="ARBA" id="ARBA00022448"/>
    </source>
</evidence>
<keyword evidence="9" id="KW-1185">Reference proteome</keyword>
<gene>
    <name evidence="8" type="ORF">SGL43_02498</name>
</gene>
<keyword evidence="6" id="KW-0046">Antibiotic resistance</keyword>
<dbReference type="PANTHER" id="PTHR42711">
    <property type="entry name" value="ABC TRANSPORTER ATP-BINDING PROTEIN"/>
    <property type="match status" value="1"/>
</dbReference>
<keyword evidence="4" id="KW-0547">Nucleotide-binding</keyword>
<organism evidence="8 9">
    <name type="scientific">Streptomyces globisporus</name>
    <dbReference type="NCBI Taxonomy" id="1908"/>
    <lineage>
        <taxon>Bacteria</taxon>
        <taxon>Bacillati</taxon>
        <taxon>Actinomycetota</taxon>
        <taxon>Actinomycetes</taxon>
        <taxon>Kitasatosporales</taxon>
        <taxon>Streptomycetaceae</taxon>
        <taxon>Streptomyces</taxon>
    </lineage>
</organism>
<dbReference type="PANTHER" id="PTHR42711:SF5">
    <property type="entry name" value="ABC TRANSPORTER ATP-BINDING PROTEIN NATA"/>
    <property type="match status" value="1"/>
</dbReference>
<dbReference type="Pfam" id="PF00005">
    <property type="entry name" value="ABC_tran"/>
    <property type="match status" value="1"/>
</dbReference>